<protein>
    <submittedName>
        <fullName evidence="2">Uncharacterized protein</fullName>
    </submittedName>
</protein>
<keyword evidence="3" id="KW-1185">Reference proteome</keyword>
<sequence>MFLNGRYGVLSVVFCIVGILLFYLSTLSMNGIINLYFFLWIASWIASFCFGIKGVKSKENGPVKYFGMVTISEKL</sequence>
<comment type="caution">
    <text evidence="2">The sequence shown here is derived from an EMBL/GenBank/DDBJ whole genome shotgun (WGS) entry which is preliminary data.</text>
</comment>
<feature type="transmembrane region" description="Helical" evidence="1">
    <location>
        <begin position="7"/>
        <end position="25"/>
    </location>
</feature>
<feature type="transmembrane region" description="Helical" evidence="1">
    <location>
        <begin position="31"/>
        <end position="52"/>
    </location>
</feature>
<evidence type="ECO:0000313" key="2">
    <source>
        <dbReference type="EMBL" id="KOO49082.1"/>
    </source>
</evidence>
<dbReference type="AlphaFoldDB" id="A0A0M0LDV8"/>
<keyword evidence="1" id="KW-0472">Membrane</keyword>
<accession>A0A0M0LDV8</accession>
<dbReference type="Proteomes" id="UP000036867">
    <property type="component" value="Unassembled WGS sequence"/>
</dbReference>
<evidence type="ECO:0000313" key="3">
    <source>
        <dbReference type="Proteomes" id="UP000036867"/>
    </source>
</evidence>
<gene>
    <name evidence="2" type="ORF">AMD00_11855</name>
</gene>
<proteinExistence type="predicted"/>
<dbReference type="EMBL" id="LILB01000005">
    <property type="protein sequence ID" value="KOO49082.1"/>
    <property type="molecule type" value="Genomic_DNA"/>
</dbReference>
<dbReference type="STRING" id="263475.AMD00_11855"/>
<reference evidence="3" key="1">
    <citation type="submission" date="2015-08" db="EMBL/GenBank/DDBJ databases">
        <title>Fjat-10028 dsm 16317.</title>
        <authorList>
            <person name="Liu B."/>
            <person name="Wang J."/>
            <person name="Zhu Y."/>
            <person name="Liu G."/>
            <person name="Chen Q."/>
            <person name="Chen Z."/>
            <person name="Lan J."/>
            <person name="Che J."/>
            <person name="Ge C."/>
            <person name="Shi H."/>
            <person name="Pan Z."/>
            <person name="Liu X."/>
        </authorList>
    </citation>
    <scope>NUCLEOTIDE SEQUENCE [LARGE SCALE GENOMIC DNA]</scope>
    <source>
        <strain evidence="3">DSM 16317</strain>
    </source>
</reference>
<keyword evidence="1" id="KW-1133">Transmembrane helix</keyword>
<keyword evidence="1" id="KW-0812">Transmembrane</keyword>
<evidence type="ECO:0000256" key="1">
    <source>
        <dbReference type="SAM" id="Phobius"/>
    </source>
</evidence>
<organism evidence="2 3">
    <name type="scientific">Viridibacillus arvi</name>
    <dbReference type="NCBI Taxonomy" id="263475"/>
    <lineage>
        <taxon>Bacteria</taxon>
        <taxon>Bacillati</taxon>
        <taxon>Bacillota</taxon>
        <taxon>Bacilli</taxon>
        <taxon>Bacillales</taxon>
        <taxon>Caryophanaceae</taxon>
        <taxon>Viridibacillus</taxon>
    </lineage>
</organism>
<name>A0A0M0LDV8_9BACL</name>